<dbReference type="InterPro" id="IPR013785">
    <property type="entry name" value="Aldolase_TIM"/>
</dbReference>
<accession>A0A0C9UI26</accession>
<dbReference type="OrthoDB" id="276546at2759"/>
<keyword evidence="3" id="KW-1185">Reference proteome</keyword>
<dbReference type="Pfam" id="PF00724">
    <property type="entry name" value="Oxidored_FMN"/>
    <property type="match status" value="1"/>
</dbReference>
<dbReference type="EMBL" id="KN837199">
    <property type="protein sequence ID" value="KIJ34509.1"/>
    <property type="molecule type" value="Genomic_DNA"/>
</dbReference>
<dbReference type="PANTHER" id="PTHR22893">
    <property type="entry name" value="NADH OXIDOREDUCTASE-RELATED"/>
    <property type="match status" value="1"/>
</dbReference>
<reference evidence="2 3" key="1">
    <citation type="submission" date="2014-06" db="EMBL/GenBank/DDBJ databases">
        <title>Evolutionary Origins and Diversification of the Mycorrhizal Mutualists.</title>
        <authorList>
            <consortium name="DOE Joint Genome Institute"/>
            <consortium name="Mycorrhizal Genomics Consortium"/>
            <person name="Kohler A."/>
            <person name="Kuo A."/>
            <person name="Nagy L.G."/>
            <person name="Floudas D."/>
            <person name="Copeland A."/>
            <person name="Barry K.W."/>
            <person name="Cichocki N."/>
            <person name="Veneault-Fourrey C."/>
            <person name="LaButti K."/>
            <person name="Lindquist E.A."/>
            <person name="Lipzen A."/>
            <person name="Lundell T."/>
            <person name="Morin E."/>
            <person name="Murat C."/>
            <person name="Riley R."/>
            <person name="Ohm R."/>
            <person name="Sun H."/>
            <person name="Tunlid A."/>
            <person name="Henrissat B."/>
            <person name="Grigoriev I.V."/>
            <person name="Hibbett D.S."/>
            <person name="Martin F."/>
        </authorList>
    </citation>
    <scope>NUCLEOTIDE SEQUENCE [LARGE SCALE GENOMIC DNA]</scope>
    <source>
        <strain evidence="2 3">SS14</strain>
    </source>
</reference>
<name>A0A0C9UI26_SPHS4</name>
<dbReference type="HOGENOM" id="CLU_2086301_0_0_1"/>
<dbReference type="AlphaFoldDB" id="A0A0C9UI26"/>
<gene>
    <name evidence="2" type="ORF">M422DRAFT_263478</name>
</gene>
<evidence type="ECO:0000313" key="2">
    <source>
        <dbReference type="EMBL" id="KIJ34509.1"/>
    </source>
</evidence>
<protein>
    <recommendedName>
        <fullName evidence="1">NADH:flavin oxidoreductase/NADH oxidase N-terminal domain-containing protein</fullName>
    </recommendedName>
</protein>
<dbReference type="GO" id="GO:0003959">
    <property type="term" value="F:NADPH dehydrogenase activity"/>
    <property type="evidence" value="ECO:0007669"/>
    <property type="project" value="TreeGrafter"/>
</dbReference>
<feature type="domain" description="NADH:flavin oxidoreductase/NADH oxidase N-terminal" evidence="1">
    <location>
        <begin position="2"/>
        <end position="94"/>
    </location>
</feature>
<evidence type="ECO:0000259" key="1">
    <source>
        <dbReference type="Pfam" id="PF00724"/>
    </source>
</evidence>
<evidence type="ECO:0000313" key="3">
    <source>
        <dbReference type="Proteomes" id="UP000054279"/>
    </source>
</evidence>
<dbReference type="Gene3D" id="3.20.20.70">
    <property type="entry name" value="Aldolase class I"/>
    <property type="match status" value="1"/>
</dbReference>
<dbReference type="InterPro" id="IPR045247">
    <property type="entry name" value="Oye-like"/>
</dbReference>
<organism evidence="2 3">
    <name type="scientific">Sphaerobolus stellatus (strain SS14)</name>
    <dbReference type="NCBI Taxonomy" id="990650"/>
    <lineage>
        <taxon>Eukaryota</taxon>
        <taxon>Fungi</taxon>
        <taxon>Dikarya</taxon>
        <taxon>Basidiomycota</taxon>
        <taxon>Agaricomycotina</taxon>
        <taxon>Agaricomycetes</taxon>
        <taxon>Phallomycetidae</taxon>
        <taxon>Geastrales</taxon>
        <taxon>Sphaerobolaceae</taxon>
        <taxon>Sphaerobolus</taxon>
    </lineage>
</organism>
<dbReference type="SUPFAM" id="SSF51395">
    <property type="entry name" value="FMN-linked oxidoreductases"/>
    <property type="match status" value="1"/>
</dbReference>
<dbReference type="GO" id="GO:0010181">
    <property type="term" value="F:FMN binding"/>
    <property type="evidence" value="ECO:0007669"/>
    <property type="project" value="InterPro"/>
</dbReference>
<sequence>MHANDSFLYAQLWALSRAATPKVLTSQIPLLDYVSSSPKLLANCSATPCALTIHEVKEYIQDYAQAAKNTIKAGSDGVEIHTTNGCLIDQFLQDAHLQARSYKSVEPETFDYQSIAE</sequence>
<dbReference type="InterPro" id="IPR001155">
    <property type="entry name" value="OxRdtase_FMN_N"/>
</dbReference>
<dbReference type="PANTHER" id="PTHR22893:SF91">
    <property type="entry name" value="NADPH DEHYDROGENASE 2-RELATED"/>
    <property type="match status" value="1"/>
</dbReference>
<proteinExistence type="predicted"/>
<dbReference type="Proteomes" id="UP000054279">
    <property type="component" value="Unassembled WGS sequence"/>
</dbReference>